<organism evidence="2">
    <name type="scientific">Rhizophagus irregularis (strain DAOM 181602 / DAOM 197198 / MUCL 43194)</name>
    <name type="common">Arbuscular mycorrhizal fungus</name>
    <name type="synonym">Glomus intraradices</name>
    <dbReference type="NCBI Taxonomy" id="747089"/>
    <lineage>
        <taxon>Eukaryota</taxon>
        <taxon>Fungi</taxon>
        <taxon>Fungi incertae sedis</taxon>
        <taxon>Mucoromycota</taxon>
        <taxon>Glomeromycotina</taxon>
        <taxon>Glomeromycetes</taxon>
        <taxon>Glomerales</taxon>
        <taxon>Glomeraceae</taxon>
        <taxon>Rhizophagus</taxon>
    </lineage>
</organism>
<feature type="region of interest" description="Disordered" evidence="1">
    <location>
        <begin position="1"/>
        <end position="28"/>
    </location>
</feature>
<reference evidence="2" key="1">
    <citation type="submission" date="2013-07" db="EMBL/GenBank/DDBJ databases">
        <title>The genome of an arbuscular mycorrhizal fungus provides insights into the evolution of the oldest plant symbiosis.</title>
        <authorList>
            <consortium name="DOE Joint Genome Institute"/>
            <person name="Tisserant E."/>
            <person name="Malbreil M."/>
            <person name="Kuo A."/>
            <person name="Kohler A."/>
            <person name="Symeonidi A."/>
            <person name="Balestrini R."/>
            <person name="Charron P."/>
            <person name="Duensing N."/>
            <person name="Frei-dit-Frey N."/>
            <person name="Gianinazzi-Pearson V."/>
            <person name="Gilbert B."/>
            <person name="Handa Y."/>
            <person name="Hijri M."/>
            <person name="Kaul R."/>
            <person name="Kawaguchi M."/>
            <person name="Krajinski F."/>
            <person name="Lammers P."/>
            <person name="Lapierre D."/>
            <person name="Masclaux F.G."/>
            <person name="Murat C."/>
            <person name="Morin E."/>
            <person name="Ndikumana S."/>
            <person name="Pagni M."/>
            <person name="Petitpierre D."/>
            <person name="Requena N."/>
            <person name="Rosikiewicz P."/>
            <person name="Riley R."/>
            <person name="Saito K."/>
            <person name="San Clemente H."/>
            <person name="Shapiro H."/>
            <person name="van Tuinen D."/>
            <person name="Becard G."/>
            <person name="Bonfante P."/>
            <person name="Paszkowski U."/>
            <person name="Shachar-Hill Y."/>
            <person name="Young J.P."/>
            <person name="Sanders I.R."/>
            <person name="Henrissat B."/>
            <person name="Rensing S.A."/>
            <person name="Grigoriev I.V."/>
            <person name="Corradi N."/>
            <person name="Roux C."/>
            <person name="Martin F."/>
        </authorList>
    </citation>
    <scope>NUCLEOTIDE SEQUENCE</scope>
    <source>
        <strain evidence="2">DAOM 197198</strain>
    </source>
</reference>
<gene>
    <name evidence="2" type="ORF">GLOINDRAFT_26587</name>
</gene>
<sequence length="82" mass="9372">MGEDKGRGKEKQEGKGDKDEGKTKNLDDGSESLIKKKISCSCLYYKNKIKILGFLKDFCLGIFKNPPIHRILKDLYDLSKDF</sequence>
<protein>
    <submittedName>
        <fullName evidence="2">Uncharacterized protein</fullName>
    </submittedName>
</protein>
<name>U9UBD2_RHIID</name>
<dbReference type="AlphaFoldDB" id="U9UBD2"/>
<evidence type="ECO:0000256" key="1">
    <source>
        <dbReference type="SAM" id="MobiDB-lite"/>
    </source>
</evidence>
<proteinExistence type="predicted"/>
<dbReference type="EMBL" id="KI284408">
    <property type="protein sequence ID" value="ESA12931.1"/>
    <property type="molecule type" value="Genomic_DNA"/>
</dbReference>
<accession>U9UBD2</accession>
<dbReference type="HOGENOM" id="CLU_2559443_0_0_1"/>
<evidence type="ECO:0000313" key="2">
    <source>
        <dbReference type="EMBL" id="ESA12931.1"/>
    </source>
</evidence>
<feature type="compositionally biased region" description="Basic and acidic residues" evidence="1">
    <location>
        <begin position="1"/>
        <end position="27"/>
    </location>
</feature>